<dbReference type="OrthoDB" id="277322at2759"/>
<dbReference type="PANTHER" id="PTHR46368">
    <property type="match status" value="1"/>
</dbReference>
<keyword evidence="2" id="KW-1185">Reference proteome</keyword>
<dbReference type="EMBL" id="JAFHKP010000023">
    <property type="protein sequence ID" value="KAG5478849.1"/>
    <property type="molecule type" value="Genomic_DNA"/>
</dbReference>
<sequence length="226" mass="24809">MKCAENKYVIGEKPPASTLEQLKMWLGALSSKGLPYMDATMFSHGPYVKKVVECLPEIGDIHRMTFVLFFCASLEKLQKDVGCNPDLEPLGALGDVGRHGTRTFLHMVKFTIPTTVFGRIVEKQSNGAAASFKGKLTFPGAVPGSEIYAYFYGGFLRSSEQTFIVWGTEGRIVAEHLTNPLTSAGAAYFKIAKPMFADPDLSTDVTVECAVKRVEVPEETGHMQEM</sequence>
<organism evidence="1 2">
    <name type="scientific">Leishmania enriettii</name>
    <dbReference type="NCBI Taxonomy" id="5663"/>
    <lineage>
        <taxon>Eukaryota</taxon>
        <taxon>Discoba</taxon>
        <taxon>Euglenozoa</taxon>
        <taxon>Kinetoplastea</taxon>
        <taxon>Metakinetoplastina</taxon>
        <taxon>Trypanosomatida</taxon>
        <taxon>Trypanosomatidae</taxon>
        <taxon>Leishmaniinae</taxon>
        <taxon>Leishmania</taxon>
    </lineage>
</organism>
<accession>A0A836KKA6</accession>
<dbReference type="GeneID" id="94172629"/>
<dbReference type="KEGG" id="lenr:94172629"/>
<comment type="caution">
    <text evidence="1">The sequence shown here is derived from an EMBL/GenBank/DDBJ whole genome shotgun (WGS) entry which is preliminary data.</text>
</comment>
<reference evidence="1 2" key="1">
    <citation type="submission" date="2021-02" db="EMBL/GenBank/DDBJ databases">
        <title>Leishmania (Mundinia) enrietti genome sequencing and assembly.</title>
        <authorList>
            <person name="Almutairi H."/>
            <person name="Gatherer D."/>
        </authorList>
    </citation>
    <scope>NUCLEOTIDE SEQUENCE [LARGE SCALE GENOMIC DNA]</scope>
    <source>
        <strain evidence="1">CUR178</strain>
    </source>
</reference>
<evidence type="ECO:0000313" key="1">
    <source>
        <dbReference type="EMBL" id="KAG5478849.1"/>
    </source>
</evidence>
<name>A0A836KKA6_LEIEN</name>
<dbReference type="Proteomes" id="UP000674179">
    <property type="component" value="Chromosome 23"/>
</dbReference>
<dbReference type="Gene3D" id="3.30.360.10">
    <property type="entry name" value="Dihydrodipicolinate Reductase, domain 2"/>
    <property type="match status" value="1"/>
</dbReference>
<protein>
    <submittedName>
        <fullName evidence="1">Uncharacterized protein</fullName>
    </submittedName>
</protein>
<dbReference type="SUPFAM" id="SSF55347">
    <property type="entry name" value="Glyceraldehyde-3-phosphate dehydrogenase-like, C-terminal domain"/>
    <property type="match status" value="1"/>
</dbReference>
<dbReference type="PANTHER" id="PTHR46368:SF4">
    <property type="entry name" value="OS10G0403700 PROTEIN"/>
    <property type="match status" value="1"/>
</dbReference>
<evidence type="ECO:0000313" key="2">
    <source>
        <dbReference type="Proteomes" id="UP000674179"/>
    </source>
</evidence>
<dbReference type="RefSeq" id="XP_067692907.1">
    <property type="nucleotide sequence ID" value="XM_067837119.1"/>
</dbReference>
<proteinExistence type="predicted"/>
<dbReference type="AlphaFoldDB" id="A0A836KKA6"/>
<gene>
    <name evidence="1" type="ORF">CUR178_05429</name>
</gene>